<dbReference type="InterPro" id="IPR011990">
    <property type="entry name" value="TPR-like_helical_dom_sf"/>
</dbReference>
<evidence type="ECO:0000313" key="10">
    <source>
        <dbReference type="EMBL" id="TSJ75821.1"/>
    </source>
</evidence>
<evidence type="ECO:0000256" key="5">
    <source>
        <dbReference type="ARBA" id="ARBA00022989"/>
    </source>
</evidence>
<evidence type="ECO:0000256" key="8">
    <source>
        <dbReference type="SAM" id="Phobius"/>
    </source>
</evidence>
<keyword evidence="6 8" id="KW-0472">Membrane</keyword>
<feature type="transmembrane region" description="Helical" evidence="8">
    <location>
        <begin position="256"/>
        <end position="277"/>
    </location>
</feature>
<dbReference type="Gene3D" id="1.20.1540.10">
    <property type="entry name" value="Rhomboid-like"/>
    <property type="match status" value="1"/>
</dbReference>
<dbReference type="GO" id="GO:0016020">
    <property type="term" value="C:membrane"/>
    <property type="evidence" value="ECO:0007669"/>
    <property type="project" value="UniProtKB-SubCell"/>
</dbReference>
<dbReference type="Proteomes" id="UP000315648">
    <property type="component" value="Unassembled WGS sequence"/>
</dbReference>
<evidence type="ECO:0000256" key="7">
    <source>
        <dbReference type="SAM" id="MobiDB-lite"/>
    </source>
</evidence>
<dbReference type="AlphaFoldDB" id="A0A556QGR6"/>
<evidence type="ECO:0000259" key="9">
    <source>
        <dbReference type="Pfam" id="PF01694"/>
    </source>
</evidence>
<feature type="transmembrane region" description="Helical" evidence="8">
    <location>
        <begin position="203"/>
        <end position="220"/>
    </location>
</feature>
<feature type="domain" description="Peptidase S54 rhomboid" evidence="9">
    <location>
        <begin position="138"/>
        <end position="274"/>
    </location>
</feature>
<accession>A0A556QGR6</accession>
<keyword evidence="11" id="KW-1185">Reference proteome</keyword>
<feature type="transmembrane region" description="Helical" evidence="8">
    <location>
        <begin position="284"/>
        <end position="304"/>
    </location>
</feature>
<dbReference type="GO" id="GO:0004252">
    <property type="term" value="F:serine-type endopeptidase activity"/>
    <property type="evidence" value="ECO:0007669"/>
    <property type="project" value="InterPro"/>
</dbReference>
<dbReference type="OrthoDB" id="1442375at2"/>
<keyword evidence="4" id="KW-0378">Hydrolase</keyword>
<evidence type="ECO:0000256" key="6">
    <source>
        <dbReference type="ARBA" id="ARBA00023136"/>
    </source>
</evidence>
<sequence>MSPWTTPFSPKRATSRSPSPAWAAAFPSHCPRNTNKRQQLGACAWDWLMSESPSMPTPEDSQLPDPARDQLSSANPDLEEHQATKKVLHVWSLLEGRFPLVCLLLVIASVAVTISAHLLPDPTYTWLYTNGGEIWIARKWWGLLGSAFIHSGVMHLVFNCYWIWLLGRLLERELGSFRFLLLFLGTAAFSSIAELAIAGQPGVGMSGVAYAFFGFLLVNQSRHPDFRRVLSGNTRLLMIGWLVACFALTYTKVLNIANFAHLGGLVSGLLVGAAWYPHRFQKQARAACLVLGVAALAVLFWAPWQPAWQAAHAYRALIDKDEATALLALEKIRAKDPANVWALSLEIPLRLARGEYALTRDLLNQLISAQENPSNLNHLAWILATCPEPEVRDGARAIKLARRACDLDGWKTAAIIDTLAAAYAETGDFIEAEKQMIKAMETPGEKSPIYQAHLDLFRAHKPVREHPPSAR</sequence>
<dbReference type="SUPFAM" id="SSF144091">
    <property type="entry name" value="Rhomboid-like"/>
    <property type="match status" value="1"/>
</dbReference>
<name>A0A556QGR6_9BACT</name>
<comment type="subcellular location">
    <subcellularLocation>
        <location evidence="1">Membrane</location>
        <topology evidence="1">Multi-pass membrane protein</topology>
    </subcellularLocation>
</comment>
<organism evidence="10 11">
    <name type="scientific">Rariglobus hedericola</name>
    <dbReference type="NCBI Taxonomy" id="2597822"/>
    <lineage>
        <taxon>Bacteria</taxon>
        <taxon>Pseudomonadati</taxon>
        <taxon>Verrucomicrobiota</taxon>
        <taxon>Opitutia</taxon>
        <taxon>Opitutales</taxon>
        <taxon>Opitutaceae</taxon>
        <taxon>Rariglobus</taxon>
    </lineage>
</organism>
<protein>
    <submittedName>
        <fullName evidence="10">Rhomboid family intramembrane serine protease</fullName>
    </submittedName>
</protein>
<keyword evidence="3 8" id="KW-0812">Transmembrane</keyword>
<feature type="transmembrane region" description="Helical" evidence="8">
    <location>
        <begin position="98"/>
        <end position="120"/>
    </location>
</feature>
<feature type="transmembrane region" description="Helical" evidence="8">
    <location>
        <begin position="232"/>
        <end position="250"/>
    </location>
</feature>
<feature type="compositionally biased region" description="Low complexity" evidence="7">
    <location>
        <begin position="15"/>
        <end position="28"/>
    </location>
</feature>
<dbReference type="SUPFAM" id="SSF81901">
    <property type="entry name" value="HCP-like"/>
    <property type="match status" value="1"/>
</dbReference>
<feature type="region of interest" description="Disordered" evidence="7">
    <location>
        <begin position="53"/>
        <end position="73"/>
    </location>
</feature>
<comment type="caution">
    <text evidence="10">The sequence shown here is derived from an EMBL/GenBank/DDBJ whole genome shotgun (WGS) entry which is preliminary data.</text>
</comment>
<feature type="transmembrane region" description="Helical" evidence="8">
    <location>
        <begin position="140"/>
        <end position="165"/>
    </location>
</feature>
<dbReference type="Pfam" id="PF01694">
    <property type="entry name" value="Rhomboid"/>
    <property type="match status" value="1"/>
</dbReference>
<dbReference type="Gene3D" id="1.25.40.10">
    <property type="entry name" value="Tetratricopeptide repeat domain"/>
    <property type="match status" value="1"/>
</dbReference>
<comment type="similarity">
    <text evidence="2">Belongs to the peptidase S54 family.</text>
</comment>
<evidence type="ECO:0000256" key="4">
    <source>
        <dbReference type="ARBA" id="ARBA00022801"/>
    </source>
</evidence>
<proteinExistence type="inferred from homology"/>
<feature type="transmembrane region" description="Helical" evidence="8">
    <location>
        <begin position="177"/>
        <end position="197"/>
    </location>
</feature>
<reference evidence="10 11" key="1">
    <citation type="submission" date="2019-07" db="EMBL/GenBank/DDBJ databases">
        <title>Description of 53C-WASEF.</title>
        <authorList>
            <person name="Pitt A."/>
            <person name="Hahn M.W."/>
        </authorList>
    </citation>
    <scope>NUCLEOTIDE SEQUENCE [LARGE SCALE GENOMIC DNA]</scope>
    <source>
        <strain evidence="10 11">53C-WASEF</strain>
    </source>
</reference>
<evidence type="ECO:0000256" key="3">
    <source>
        <dbReference type="ARBA" id="ARBA00022692"/>
    </source>
</evidence>
<dbReference type="InterPro" id="IPR022764">
    <property type="entry name" value="Peptidase_S54_rhomboid_dom"/>
</dbReference>
<evidence type="ECO:0000256" key="2">
    <source>
        <dbReference type="ARBA" id="ARBA00009045"/>
    </source>
</evidence>
<dbReference type="EMBL" id="VMBG01000003">
    <property type="protein sequence ID" value="TSJ75821.1"/>
    <property type="molecule type" value="Genomic_DNA"/>
</dbReference>
<dbReference type="InterPro" id="IPR050925">
    <property type="entry name" value="Rhomboid_protease_S54"/>
</dbReference>
<feature type="region of interest" description="Disordered" evidence="7">
    <location>
        <begin position="1"/>
        <end position="33"/>
    </location>
</feature>
<keyword evidence="5 8" id="KW-1133">Transmembrane helix</keyword>
<dbReference type="PANTHER" id="PTHR43731">
    <property type="entry name" value="RHOMBOID PROTEASE"/>
    <property type="match status" value="1"/>
</dbReference>
<evidence type="ECO:0000313" key="11">
    <source>
        <dbReference type="Proteomes" id="UP000315648"/>
    </source>
</evidence>
<gene>
    <name evidence="10" type="ORF">FPL22_16310</name>
</gene>
<dbReference type="GO" id="GO:0006508">
    <property type="term" value="P:proteolysis"/>
    <property type="evidence" value="ECO:0007669"/>
    <property type="project" value="UniProtKB-KW"/>
</dbReference>
<evidence type="ECO:0000256" key="1">
    <source>
        <dbReference type="ARBA" id="ARBA00004141"/>
    </source>
</evidence>
<keyword evidence="10" id="KW-0645">Protease</keyword>
<dbReference type="PANTHER" id="PTHR43731:SF14">
    <property type="entry name" value="PRESENILIN-ASSOCIATED RHOMBOID-LIKE PROTEIN, MITOCHONDRIAL"/>
    <property type="match status" value="1"/>
</dbReference>
<dbReference type="InterPro" id="IPR035952">
    <property type="entry name" value="Rhomboid-like_sf"/>
</dbReference>